<evidence type="ECO:0000259" key="6">
    <source>
        <dbReference type="Pfam" id="PF25877"/>
    </source>
</evidence>
<sequence>MATECTEQAVLEFLTERGGLVRHVDLIDHFESVWKSDASKKTLFNERLNRHVDSVAFIKLEDGMKFVCLKENSTRSVKHTDPGNDGESNGNGVNVSRDGNGHSSDKCDSPEKDSNASDALSWLDNDMKSNVSDVTSVGVTEVKLREVSDDTFSGGEVKLRDRRRRESAPALGTDSSVLAGQVQVRGSRRTSRGSQKALLTSALSEDGGWEGLDGDWNTPKSSRRNFIELMMSSSPQVRRSLINRGSRLRDSVRSDGDSTSLLSSADGDCVSVALDPLEHEWMLCASDGQWDSLYPLLILDPSLLTKRDFVTGFSCLHWAAKQGNEELLTQLLEHAKQNNVPVDVNVRSSAGYTPLHLAAMHGHTQVVHVLVDQWSVDPEARDYSGRRAGQYLPPGAPSTAALEPGGGTSPVGGGESDTENADSGAQGRWRLPRVLQSNLNPLRLLNGSGEGGEVRVGGAGRSKAVQRKSSLSRINARLHRGRHKTQIIHSTSFRGTGEGVEEGERGETSPTSPLKGRPISNLFG</sequence>
<dbReference type="STRING" id="8022.A0A060YRS6"/>
<keyword evidence="2 4" id="KW-0040">ANK repeat</keyword>
<feature type="domain" description="SOWAHA-C winged helix-turn-helix" evidence="6">
    <location>
        <begin position="4"/>
        <end position="87"/>
    </location>
</feature>
<reference evidence="7" key="1">
    <citation type="journal article" date="2014" name="Nat. Commun.">
        <title>The rainbow trout genome provides novel insights into evolution after whole-genome duplication in vertebrates.</title>
        <authorList>
            <person name="Berthelot C."/>
            <person name="Brunet F."/>
            <person name="Chalopin D."/>
            <person name="Juanchich A."/>
            <person name="Bernard M."/>
            <person name="Noel B."/>
            <person name="Bento P."/>
            <person name="Da Silva C."/>
            <person name="Labadie K."/>
            <person name="Alberti A."/>
            <person name="Aury J.M."/>
            <person name="Louis A."/>
            <person name="Dehais P."/>
            <person name="Bardou P."/>
            <person name="Montfort J."/>
            <person name="Klopp C."/>
            <person name="Cabau C."/>
            <person name="Gaspin C."/>
            <person name="Thorgaard G.H."/>
            <person name="Boussaha M."/>
            <person name="Quillet E."/>
            <person name="Guyomard R."/>
            <person name="Galiana D."/>
            <person name="Bobe J."/>
            <person name="Volff J.N."/>
            <person name="Genet C."/>
            <person name="Wincker P."/>
            <person name="Jaillon O."/>
            <person name="Roest Crollius H."/>
            <person name="Guiguen Y."/>
        </authorList>
    </citation>
    <scope>NUCLEOTIDE SEQUENCE [LARGE SCALE GENOMIC DNA]</scope>
</reference>
<dbReference type="InterPro" id="IPR002110">
    <property type="entry name" value="Ankyrin_rpt"/>
</dbReference>
<dbReference type="EMBL" id="FR912354">
    <property type="protein sequence ID" value="CDQ91830.1"/>
    <property type="molecule type" value="Genomic_DNA"/>
</dbReference>
<dbReference type="PaxDb" id="8022-A0A060YRS6"/>
<evidence type="ECO:0000256" key="3">
    <source>
        <dbReference type="ARBA" id="ARBA00038122"/>
    </source>
</evidence>
<evidence type="ECO:0000256" key="5">
    <source>
        <dbReference type="SAM" id="MobiDB-lite"/>
    </source>
</evidence>
<dbReference type="Pfam" id="PF12796">
    <property type="entry name" value="Ank_2"/>
    <property type="match status" value="1"/>
</dbReference>
<organism evidence="7 8">
    <name type="scientific">Oncorhynchus mykiss</name>
    <name type="common">Rainbow trout</name>
    <name type="synonym">Salmo gairdneri</name>
    <dbReference type="NCBI Taxonomy" id="8022"/>
    <lineage>
        <taxon>Eukaryota</taxon>
        <taxon>Metazoa</taxon>
        <taxon>Chordata</taxon>
        <taxon>Craniata</taxon>
        <taxon>Vertebrata</taxon>
        <taxon>Euteleostomi</taxon>
        <taxon>Actinopterygii</taxon>
        <taxon>Neopterygii</taxon>
        <taxon>Teleostei</taxon>
        <taxon>Protacanthopterygii</taxon>
        <taxon>Salmoniformes</taxon>
        <taxon>Salmonidae</taxon>
        <taxon>Salmoninae</taxon>
        <taxon>Oncorhynchus</taxon>
    </lineage>
</organism>
<evidence type="ECO:0000313" key="8">
    <source>
        <dbReference type="Proteomes" id="UP000193380"/>
    </source>
</evidence>
<proteinExistence type="inferred from homology"/>
<evidence type="ECO:0000313" key="7">
    <source>
        <dbReference type="EMBL" id="CDQ91830.1"/>
    </source>
</evidence>
<name>A0A060YRS6_ONCMY</name>
<evidence type="ECO:0000256" key="2">
    <source>
        <dbReference type="ARBA" id="ARBA00023043"/>
    </source>
</evidence>
<protein>
    <recommendedName>
        <fullName evidence="6">SOWAHA-C winged helix-turn-helix domain-containing protein</fullName>
    </recommendedName>
</protein>
<dbReference type="PANTHER" id="PTHR14491">
    <property type="entry name" value="SOSONDOWAH, ISOFORM G"/>
    <property type="match status" value="1"/>
</dbReference>
<feature type="compositionally biased region" description="Gly residues" evidence="5">
    <location>
        <begin position="404"/>
        <end position="415"/>
    </location>
</feature>
<dbReference type="PANTHER" id="PTHR14491:SF4">
    <property type="entry name" value="ANKYRIN REPEAT DOMAIN-CONTAINING PROTEIN SOWAHC"/>
    <property type="match status" value="1"/>
</dbReference>
<feature type="region of interest" description="Disordered" evidence="5">
    <location>
        <begin position="481"/>
        <end position="524"/>
    </location>
</feature>
<dbReference type="SMART" id="SM00248">
    <property type="entry name" value="ANK"/>
    <property type="match status" value="2"/>
</dbReference>
<reference evidence="7" key="2">
    <citation type="submission" date="2014-03" db="EMBL/GenBank/DDBJ databases">
        <authorList>
            <person name="Genoscope - CEA"/>
        </authorList>
    </citation>
    <scope>NUCLEOTIDE SEQUENCE</scope>
</reference>
<keyword evidence="1" id="KW-0677">Repeat</keyword>
<dbReference type="Pfam" id="PF25877">
    <property type="entry name" value="WHD_SOWAH"/>
    <property type="match status" value="1"/>
</dbReference>
<dbReference type="Proteomes" id="UP000193380">
    <property type="component" value="Unassembled WGS sequence"/>
</dbReference>
<dbReference type="PROSITE" id="PS50088">
    <property type="entry name" value="ANK_REPEAT"/>
    <property type="match status" value="1"/>
</dbReference>
<evidence type="ECO:0000256" key="1">
    <source>
        <dbReference type="ARBA" id="ARBA00022737"/>
    </source>
</evidence>
<dbReference type="InterPro" id="IPR058889">
    <property type="entry name" value="WHD_SOWAHA-C"/>
</dbReference>
<feature type="repeat" description="ANK" evidence="4">
    <location>
        <begin position="350"/>
        <end position="372"/>
    </location>
</feature>
<accession>A0A060YRS6</accession>
<feature type="compositionally biased region" description="Basic and acidic residues" evidence="5">
    <location>
        <begin position="99"/>
        <end position="115"/>
    </location>
</feature>
<dbReference type="Gene3D" id="1.25.40.20">
    <property type="entry name" value="Ankyrin repeat-containing domain"/>
    <property type="match status" value="1"/>
</dbReference>
<evidence type="ECO:0000256" key="4">
    <source>
        <dbReference type="PROSITE-ProRule" id="PRU00023"/>
    </source>
</evidence>
<feature type="region of interest" description="Disordered" evidence="5">
    <location>
        <begin position="150"/>
        <end position="174"/>
    </location>
</feature>
<feature type="region of interest" description="Disordered" evidence="5">
    <location>
        <begin position="73"/>
        <end position="118"/>
    </location>
</feature>
<dbReference type="InterPro" id="IPR036770">
    <property type="entry name" value="Ankyrin_rpt-contain_sf"/>
</dbReference>
<dbReference type="AlphaFoldDB" id="A0A060YRS6"/>
<gene>
    <name evidence="7" type="ORF">GSONMT00026149001</name>
</gene>
<feature type="region of interest" description="Disordered" evidence="5">
    <location>
        <begin position="385"/>
        <end position="430"/>
    </location>
</feature>
<comment type="similarity">
    <text evidence="3">Belongs to the SOWAH family.</text>
</comment>
<dbReference type="SUPFAM" id="SSF48403">
    <property type="entry name" value="Ankyrin repeat"/>
    <property type="match status" value="1"/>
</dbReference>
<dbReference type="PROSITE" id="PS50297">
    <property type="entry name" value="ANK_REP_REGION"/>
    <property type="match status" value="1"/>
</dbReference>